<sequence length="492" mass="56162">MVKRKRKVSGPEALRSLDRALDDIRRDEKQMTRLSADATARISRLREIEAEQFIALAELRLDPARKTEITGDISRAEKQARSILEKHESQFNDIAERLDSIDQEIKSIVEKRQKAQEVYEKAEAELDALSGEVFKTLKTDEKYQAQLTKANEAKSVAEHALKKTEVAEADREEKGKPYREDPLFMYLWESGYGTSSYSSNNLVRFFDKMIADMVRYHDAKPNFAILNEIPMRLREHAERLLEDADKEHAKLKKLEDKAFDAAGGKSYRVNSEKAEKEIAAIDEAQVRLEDERDELARNHSKLADGGDTAYHEAVETLTDGLQRETISELYDQARQTSSREDDLIIRKIDAVREEIVEQETDLAEAKGRLKTLAARRRELEDIEWEFKKSNFDDPRMKFDDDLIEDVLEEFLKGAITAAGYWGQWQAAQKGMNYGSRSKSKTTRSKSGPWSKGNLDFGSFGSPSSDFSRPRGSSRRGSKGSRKHGNFKTGGKF</sequence>
<feature type="compositionally biased region" description="Basic residues" evidence="2">
    <location>
        <begin position="471"/>
        <end position="485"/>
    </location>
</feature>
<dbReference type="RefSeq" id="WP_284363574.1">
    <property type="nucleotide sequence ID" value="NZ_BSNI01000002.1"/>
</dbReference>
<dbReference type="EMBL" id="BSNI01000002">
    <property type="protein sequence ID" value="GLQ17425.1"/>
    <property type="molecule type" value="Genomic_DNA"/>
</dbReference>
<dbReference type="Proteomes" id="UP001161405">
    <property type="component" value="Unassembled WGS sequence"/>
</dbReference>
<feature type="region of interest" description="Disordered" evidence="2">
    <location>
        <begin position="431"/>
        <end position="492"/>
    </location>
</feature>
<feature type="compositionally biased region" description="Low complexity" evidence="2">
    <location>
        <begin position="455"/>
        <end position="470"/>
    </location>
</feature>
<name>A0ABQ5URM5_9HYPH</name>
<feature type="coiled-coil region" evidence="1">
    <location>
        <begin position="234"/>
        <end position="301"/>
    </location>
</feature>
<keyword evidence="4" id="KW-1185">Reference proteome</keyword>
<protein>
    <submittedName>
        <fullName evidence="3">Uncharacterized protein</fullName>
    </submittedName>
</protein>
<gene>
    <name evidence="3" type="ORF">GCM10007879_16740</name>
</gene>
<reference evidence="3" key="1">
    <citation type="journal article" date="2014" name="Int. J. Syst. Evol. Microbiol.">
        <title>Complete genome of a new Firmicutes species belonging to the dominant human colonic microbiota ('Ruminococcus bicirculans') reveals two chromosomes and a selective capacity to utilize plant glucans.</title>
        <authorList>
            <consortium name="NISC Comparative Sequencing Program"/>
            <person name="Wegmann U."/>
            <person name="Louis P."/>
            <person name="Goesmann A."/>
            <person name="Henrissat B."/>
            <person name="Duncan S.H."/>
            <person name="Flint H.J."/>
        </authorList>
    </citation>
    <scope>NUCLEOTIDE SEQUENCE</scope>
    <source>
        <strain evidence="3">NBRC 107169</strain>
    </source>
</reference>
<accession>A0ABQ5URM5</accession>
<evidence type="ECO:0000256" key="2">
    <source>
        <dbReference type="SAM" id="MobiDB-lite"/>
    </source>
</evidence>
<evidence type="ECO:0000313" key="4">
    <source>
        <dbReference type="Proteomes" id="UP001161405"/>
    </source>
</evidence>
<proteinExistence type="predicted"/>
<evidence type="ECO:0000313" key="3">
    <source>
        <dbReference type="EMBL" id="GLQ17425.1"/>
    </source>
</evidence>
<feature type="coiled-coil region" evidence="1">
    <location>
        <begin position="348"/>
        <end position="382"/>
    </location>
</feature>
<organism evidence="3 4">
    <name type="scientific">Maritalea porphyrae</name>
    <dbReference type="NCBI Taxonomy" id="880732"/>
    <lineage>
        <taxon>Bacteria</taxon>
        <taxon>Pseudomonadati</taxon>
        <taxon>Pseudomonadota</taxon>
        <taxon>Alphaproteobacteria</taxon>
        <taxon>Hyphomicrobiales</taxon>
        <taxon>Devosiaceae</taxon>
        <taxon>Maritalea</taxon>
    </lineage>
</organism>
<evidence type="ECO:0000256" key="1">
    <source>
        <dbReference type="SAM" id="Coils"/>
    </source>
</evidence>
<reference evidence="3" key="2">
    <citation type="submission" date="2023-01" db="EMBL/GenBank/DDBJ databases">
        <title>Draft genome sequence of Maritalea porphyrae strain NBRC 107169.</title>
        <authorList>
            <person name="Sun Q."/>
            <person name="Mori K."/>
        </authorList>
    </citation>
    <scope>NUCLEOTIDE SEQUENCE</scope>
    <source>
        <strain evidence="3">NBRC 107169</strain>
    </source>
</reference>
<feature type="coiled-coil region" evidence="1">
    <location>
        <begin position="84"/>
        <end position="132"/>
    </location>
</feature>
<keyword evidence="1" id="KW-0175">Coiled coil</keyword>
<comment type="caution">
    <text evidence="3">The sequence shown here is derived from an EMBL/GenBank/DDBJ whole genome shotgun (WGS) entry which is preliminary data.</text>
</comment>